<dbReference type="Gene3D" id="3.40.50.1980">
    <property type="entry name" value="Nitrogenase molybdenum iron protein domain"/>
    <property type="match status" value="2"/>
</dbReference>
<dbReference type="SUPFAM" id="SSF53807">
    <property type="entry name" value="Helical backbone' metal receptor"/>
    <property type="match status" value="1"/>
</dbReference>
<accession>A0A1G4S793</accession>
<evidence type="ECO:0000256" key="3">
    <source>
        <dbReference type="ARBA" id="ARBA00022448"/>
    </source>
</evidence>
<reference evidence="8" key="1">
    <citation type="submission" date="2016-10" db="EMBL/GenBank/DDBJ databases">
        <authorList>
            <person name="Varghese N."/>
            <person name="Submissions S."/>
        </authorList>
    </citation>
    <scope>NUCLEOTIDE SEQUENCE [LARGE SCALE GENOMIC DNA]</scope>
    <source>
        <strain evidence="8">CGMCC 1.8946</strain>
    </source>
</reference>
<gene>
    <name evidence="7" type="ORF">SAMN04487970_10249</name>
</gene>
<feature type="domain" description="Fe/B12 periplasmic-binding" evidence="6">
    <location>
        <begin position="139"/>
        <end position="327"/>
    </location>
</feature>
<sequence>MMVSETIMRIIIYNSYTLSKEGNLMKAARKVIHLFVIVLSLGALLAMAACGAQTAAPPASAGQTADSPEANAPDTRKYTDYKGNEVQIPVQPQRVIFAGETFGDLLVLGVDAVGAQLSSIKDHVFENRVKSIEDVGFPINLEKVLELKPDLILVASTDTKQYEQLSKVAPTVMFDTFAPLDERIAVLGDLLGKQQKAKQWLADFNAKAEAMWKQLRADGMKDGETASVFTYYPGDRLFVMARAGLPQMLYHPNGFKPTPMIQDVLNGSKGFMHISPELLPQYAGDRIFILIPAAGLEDARKSTDELMKSRIWLDLPAVKNGRVYSIDISKSDSDASTREWMLEELPRMLRK</sequence>
<comment type="subcellular location">
    <subcellularLocation>
        <location evidence="1">Cell envelope</location>
    </subcellularLocation>
</comment>
<evidence type="ECO:0000313" key="7">
    <source>
        <dbReference type="EMBL" id="SCW64896.1"/>
    </source>
</evidence>
<dbReference type="AlphaFoldDB" id="A0A1G4S793"/>
<dbReference type="PANTHER" id="PTHR30532">
    <property type="entry name" value="IRON III DICITRATE-BINDING PERIPLASMIC PROTEIN"/>
    <property type="match status" value="1"/>
</dbReference>
<keyword evidence="4" id="KW-0732">Signal</keyword>
<dbReference type="Proteomes" id="UP000198601">
    <property type="component" value="Unassembled WGS sequence"/>
</dbReference>
<feature type="region of interest" description="Disordered" evidence="5">
    <location>
        <begin position="56"/>
        <end position="77"/>
    </location>
</feature>
<evidence type="ECO:0000256" key="1">
    <source>
        <dbReference type="ARBA" id="ARBA00004196"/>
    </source>
</evidence>
<evidence type="ECO:0000259" key="6">
    <source>
        <dbReference type="Pfam" id="PF01497"/>
    </source>
</evidence>
<dbReference type="InterPro" id="IPR002491">
    <property type="entry name" value="ABC_transptr_periplasmic_BD"/>
</dbReference>
<dbReference type="PANTHER" id="PTHR30532:SF26">
    <property type="entry name" value="IRON(3+)-HYDROXAMATE-BINDING PROTEIN FHUD"/>
    <property type="match status" value="1"/>
</dbReference>
<dbReference type="EMBL" id="FMTT01000024">
    <property type="protein sequence ID" value="SCW64896.1"/>
    <property type="molecule type" value="Genomic_DNA"/>
</dbReference>
<keyword evidence="3" id="KW-0813">Transport</keyword>
<feature type="compositionally biased region" description="Low complexity" evidence="5">
    <location>
        <begin position="56"/>
        <end position="65"/>
    </location>
</feature>
<dbReference type="Pfam" id="PF01497">
    <property type="entry name" value="Peripla_BP_2"/>
    <property type="match status" value="1"/>
</dbReference>
<dbReference type="InterPro" id="IPR051313">
    <property type="entry name" value="Bact_iron-sidero_bind"/>
</dbReference>
<proteinExistence type="inferred from homology"/>
<protein>
    <submittedName>
        <fullName evidence="7">Iron complex transport system substrate-binding protein</fullName>
    </submittedName>
</protein>
<evidence type="ECO:0000313" key="8">
    <source>
        <dbReference type="Proteomes" id="UP000198601"/>
    </source>
</evidence>
<evidence type="ECO:0000256" key="2">
    <source>
        <dbReference type="ARBA" id="ARBA00008814"/>
    </source>
</evidence>
<dbReference type="GO" id="GO:1901678">
    <property type="term" value="P:iron coordination entity transport"/>
    <property type="evidence" value="ECO:0007669"/>
    <property type="project" value="UniProtKB-ARBA"/>
</dbReference>
<name>A0A1G4S793_9BACL</name>
<organism evidence="7 8">
    <name type="scientific">Paenibacillus tianmuensis</name>
    <dbReference type="NCBI Taxonomy" id="624147"/>
    <lineage>
        <taxon>Bacteria</taxon>
        <taxon>Bacillati</taxon>
        <taxon>Bacillota</taxon>
        <taxon>Bacilli</taxon>
        <taxon>Bacillales</taxon>
        <taxon>Paenibacillaceae</taxon>
        <taxon>Paenibacillus</taxon>
    </lineage>
</organism>
<evidence type="ECO:0000256" key="4">
    <source>
        <dbReference type="ARBA" id="ARBA00022729"/>
    </source>
</evidence>
<keyword evidence="8" id="KW-1185">Reference proteome</keyword>
<evidence type="ECO:0000256" key="5">
    <source>
        <dbReference type="SAM" id="MobiDB-lite"/>
    </source>
</evidence>
<dbReference type="GO" id="GO:0030288">
    <property type="term" value="C:outer membrane-bounded periplasmic space"/>
    <property type="evidence" value="ECO:0007669"/>
    <property type="project" value="TreeGrafter"/>
</dbReference>
<comment type="similarity">
    <text evidence="2">Belongs to the bacterial solute-binding protein 8 family.</text>
</comment>
<dbReference type="STRING" id="624147.SAMN04487970_10249"/>